<feature type="chain" id="PRO_5003230923" evidence="2">
    <location>
        <begin position="25"/>
        <end position="340"/>
    </location>
</feature>
<accession>E8RVL8</accession>
<reference evidence="4" key="1">
    <citation type="submission" date="2010-12" db="EMBL/GenBank/DDBJ databases">
        <title>Complete sequence of plasmid 1 of Asticcacaulis excentricus CB 48.</title>
        <authorList>
            <consortium name="US DOE Joint Genome Institute"/>
            <person name="Lucas S."/>
            <person name="Copeland A."/>
            <person name="Lapidus A."/>
            <person name="Cheng J.-F."/>
            <person name="Bruce D."/>
            <person name="Goodwin L."/>
            <person name="Pitluck S."/>
            <person name="Teshima H."/>
            <person name="Davenport K."/>
            <person name="Detter J.C."/>
            <person name="Han C."/>
            <person name="Tapia R."/>
            <person name="Land M."/>
            <person name="Hauser L."/>
            <person name="Jeffries C."/>
            <person name="Kyrpides N."/>
            <person name="Ivanova N."/>
            <person name="Ovchinnikova G."/>
            <person name="Brun Y.V."/>
            <person name="Woyke T."/>
        </authorList>
    </citation>
    <scope>NUCLEOTIDE SEQUENCE [LARGE SCALE GENOMIC DNA]</scope>
    <source>
        <strain evidence="4">ATCC 15261 / DSM 4724 / KCTC 12464 / NCIMB 9791 / VKM B-1370 / CB 48</strain>
        <plasmid evidence="4">pASTEX01</plasmid>
    </source>
</reference>
<name>E8RVL8_ASTEC</name>
<organism evidence="3 4">
    <name type="scientific">Asticcacaulis excentricus (strain ATCC 15261 / DSM 4724 / KCTC 12464 / NCIMB 9791 / VKM B-1370 / CB 48)</name>
    <dbReference type="NCBI Taxonomy" id="573065"/>
    <lineage>
        <taxon>Bacteria</taxon>
        <taxon>Pseudomonadati</taxon>
        <taxon>Pseudomonadota</taxon>
        <taxon>Alphaproteobacteria</taxon>
        <taxon>Caulobacterales</taxon>
        <taxon>Caulobacteraceae</taxon>
        <taxon>Asticcacaulis</taxon>
    </lineage>
</organism>
<feature type="region of interest" description="Disordered" evidence="1">
    <location>
        <begin position="217"/>
        <end position="340"/>
    </location>
</feature>
<sequence length="340" mass="35092">MRKTHLLSACALFTLMLAAGAAHALPPGYNRNLARQQLANMAQVAHAKKVVTLQEAQSLGVRLATSDRFVDDHVNEMQQVGVDLGTPLLGTSGAKVLDAITAAQAAVSGKRGGVSTTVTPGVTGPTQRADAQSTVTEAQSTLTGSRNVNAPALTSVTERTRTPGRDNSMISDVDNPGIWDWLTKSDADMQAEWDKKYGPKPSCGDDGDVMCGYRFTGGGASRPNPEGNPRRALPSDLSANDLKNPRNGSHVTNPAPDDGTGATAGMDRTAPIPTLPGGGVVNPGGPENVRTPIKIDGKVPVIDNTNVINPDRSNGNPTEPGQAGGGAQGNVGTPGGKKNE</sequence>
<dbReference type="Proteomes" id="UP000001492">
    <property type="component" value="Plasmid pASTEX01"/>
</dbReference>
<dbReference type="KEGG" id="aex:Astex_3558"/>
<geneLocation type="plasmid" evidence="3 4">
    <name>pASTEX01</name>
</geneLocation>
<keyword evidence="3" id="KW-0614">Plasmid</keyword>
<dbReference type="AlphaFoldDB" id="E8RVL8"/>
<dbReference type="EMBL" id="CP002397">
    <property type="protein sequence ID" value="ADU15187.1"/>
    <property type="molecule type" value="Genomic_DNA"/>
</dbReference>
<evidence type="ECO:0000256" key="1">
    <source>
        <dbReference type="SAM" id="MobiDB-lite"/>
    </source>
</evidence>
<gene>
    <name evidence="3" type="ordered locus">Astex_3558</name>
</gene>
<keyword evidence="4" id="KW-1185">Reference proteome</keyword>
<dbReference type="HOGENOM" id="CLU_815474_0_0_5"/>
<feature type="compositionally biased region" description="Gly residues" evidence="1">
    <location>
        <begin position="322"/>
        <end position="340"/>
    </location>
</feature>
<proteinExistence type="predicted"/>
<protein>
    <submittedName>
        <fullName evidence="3">Uncharacterized protein</fullName>
    </submittedName>
</protein>
<feature type="compositionally biased region" description="Low complexity" evidence="1">
    <location>
        <begin position="113"/>
        <end position="126"/>
    </location>
</feature>
<evidence type="ECO:0000256" key="2">
    <source>
        <dbReference type="SAM" id="SignalP"/>
    </source>
</evidence>
<evidence type="ECO:0000313" key="3">
    <source>
        <dbReference type="EMBL" id="ADU15187.1"/>
    </source>
</evidence>
<dbReference type="RefSeq" id="WP_013481001.1">
    <property type="nucleotide sequence ID" value="NC_014818.1"/>
</dbReference>
<evidence type="ECO:0000313" key="4">
    <source>
        <dbReference type="Proteomes" id="UP000001492"/>
    </source>
</evidence>
<feature type="signal peptide" evidence="2">
    <location>
        <begin position="1"/>
        <end position="24"/>
    </location>
</feature>
<keyword evidence="2" id="KW-0732">Signal</keyword>
<feature type="compositionally biased region" description="Polar residues" evidence="1">
    <location>
        <begin position="303"/>
        <end position="319"/>
    </location>
</feature>
<feature type="region of interest" description="Disordered" evidence="1">
    <location>
        <begin position="111"/>
        <end position="133"/>
    </location>
</feature>